<evidence type="ECO:0000313" key="4">
    <source>
        <dbReference type="Proteomes" id="UP001141259"/>
    </source>
</evidence>
<dbReference type="RefSeq" id="WP_259622834.1">
    <property type="nucleotide sequence ID" value="NZ_JANYMP010000004.1"/>
</dbReference>
<sequence>MVNRRIGGAGGGSDKAGGGLAAVVVVLVALGALGAGTTGVVGSGAGSSASVGVRKAESKNSAREGDSEAAWRRMGVRELKRVSKQEADCLSASHGQVQEFFLRTPCTSLDRLLLAVADGEGNSAVVSVAWVGFRKSGDVRAFKAVMDRQGSGDIRSLATPLLGLADIRFSGHNYGSETNGKGITIAEAEAATGAVAPDVLDALAEVAALLPRP</sequence>
<dbReference type="AlphaFoldDB" id="A0A9X2VIT0"/>
<feature type="region of interest" description="Disordered" evidence="1">
    <location>
        <begin position="44"/>
        <end position="69"/>
    </location>
</feature>
<gene>
    <name evidence="3" type="ORF">NZH93_10725</name>
</gene>
<keyword evidence="2" id="KW-0812">Transmembrane</keyword>
<protein>
    <submittedName>
        <fullName evidence="3">Uncharacterized protein</fullName>
    </submittedName>
</protein>
<keyword evidence="2" id="KW-0472">Membrane</keyword>
<keyword evidence="2" id="KW-1133">Transmembrane helix</keyword>
<evidence type="ECO:0000313" key="3">
    <source>
        <dbReference type="EMBL" id="MCS7477326.1"/>
    </source>
</evidence>
<feature type="compositionally biased region" description="Basic and acidic residues" evidence="1">
    <location>
        <begin position="54"/>
        <end position="69"/>
    </location>
</feature>
<evidence type="ECO:0000256" key="2">
    <source>
        <dbReference type="SAM" id="Phobius"/>
    </source>
</evidence>
<dbReference type="EMBL" id="JANYMP010000004">
    <property type="protein sequence ID" value="MCS7477326.1"/>
    <property type="molecule type" value="Genomic_DNA"/>
</dbReference>
<evidence type="ECO:0000256" key="1">
    <source>
        <dbReference type="SAM" id="MobiDB-lite"/>
    </source>
</evidence>
<feature type="transmembrane region" description="Helical" evidence="2">
    <location>
        <begin position="20"/>
        <end position="45"/>
    </location>
</feature>
<accession>A0A9X2VIT0</accession>
<comment type="caution">
    <text evidence="3">The sequence shown here is derived from an EMBL/GenBank/DDBJ whole genome shotgun (WGS) entry which is preliminary data.</text>
</comment>
<reference evidence="3" key="1">
    <citation type="submission" date="2022-08" db="EMBL/GenBank/DDBJ databases">
        <authorList>
            <person name="Tistechok S."/>
            <person name="Samborskyy M."/>
            <person name="Roman I."/>
        </authorList>
    </citation>
    <scope>NUCLEOTIDE SEQUENCE</scope>
    <source>
        <strain evidence="3">DSM 103496</strain>
    </source>
</reference>
<dbReference type="Proteomes" id="UP001141259">
    <property type="component" value="Unassembled WGS sequence"/>
</dbReference>
<name>A0A9X2VIT0_9PSEU</name>
<proteinExistence type="predicted"/>
<organism evidence="3 4">
    <name type="scientific">Umezawaea endophytica</name>
    <dbReference type="NCBI Taxonomy" id="1654476"/>
    <lineage>
        <taxon>Bacteria</taxon>
        <taxon>Bacillati</taxon>
        <taxon>Actinomycetota</taxon>
        <taxon>Actinomycetes</taxon>
        <taxon>Pseudonocardiales</taxon>
        <taxon>Pseudonocardiaceae</taxon>
        <taxon>Umezawaea</taxon>
    </lineage>
</organism>
<keyword evidence="4" id="KW-1185">Reference proteome</keyword>